<dbReference type="EMBL" id="ABCS01000018">
    <property type="protein sequence ID" value="EDM79537.1"/>
    <property type="molecule type" value="Genomic_DNA"/>
</dbReference>
<comment type="caution">
    <text evidence="1">The sequence shown here is derived from an EMBL/GenBank/DDBJ whole genome shotgun (WGS) entry which is preliminary data.</text>
</comment>
<gene>
    <name evidence="1" type="ORF">PPSIR1_20954</name>
</gene>
<sequence length="61" mass="6551">MIGSTRDEATVIDHLGLKRSFAQVAGLSRAGKLSKSAIDDEETQLPARWISANVILEEVVG</sequence>
<organism evidence="1 2">
    <name type="scientific">Plesiocystis pacifica SIR-1</name>
    <dbReference type="NCBI Taxonomy" id="391625"/>
    <lineage>
        <taxon>Bacteria</taxon>
        <taxon>Pseudomonadati</taxon>
        <taxon>Myxococcota</taxon>
        <taxon>Polyangia</taxon>
        <taxon>Nannocystales</taxon>
        <taxon>Nannocystaceae</taxon>
        <taxon>Plesiocystis</taxon>
    </lineage>
</organism>
<accession>A6G3D0</accession>
<keyword evidence="2" id="KW-1185">Reference proteome</keyword>
<evidence type="ECO:0000313" key="2">
    <source>
        <dbReference type="Proteomes" id="UP000005801"/>
    </source>
</evidence>
<protein>
    <submittedName>
        <fullName evidence="1">Uncharacterized protein</fullName>
    </submittedName>
</protein>
<proteinExistence type="predicted"/>
<reference evidence="1 2" key="1">
    <citation type="submission" date="2007-06" db="EMBL/GenBank/DDBJ databases">
        <authorList>
            <person name="Shimkets L."/>
            <person name="Ferriera S."/>
            <person name="Johnson J."/>
            <person name="Kravitz S."/>
            <person name="Beeson K."/>
            <person name="Sutton G."/>
            <person name="Rogers Y.-H."/>
            <person name="Friedman R."/>
            <person name="Frazier M."/>
            <person name="Venter J.C."/>
        </authorList>
    </citation>
    <scope>NUCLEOTIDE SEQUENCE [LARGE SCALE GENOMIC DNA]</scope>
    <source>
        <strain evidence="1 2">SIR-1</strain>
    </source>
</reference>
<name>A6G3D0_9BACT</name>
<dbReference type="AlphaFoldDB" id="A6G3D0"/>
<dbReference type="Proteomes" id="UP000005801">
    <property type="component" value="Unassembled WGS sequence"/>
</dbReference>
<evidence type="ECO:0000313" key="1">
    <source>
        <dbReference type="EMBL" id="EDM79537.1"/>
    </source>
</evidence>